<feature type="compositionally biased region" description="Low complexity" evidence="1">
    <location>
        <begin position="716"/>
        <end position="730"/>
    </location>
</feature>
<sequence>MIHLDRNHHPSPLSTTAQNNKDLILPTNPISWPALDHDFPPDQYPNVQQKQGPTAKGPMTPTDTADPRPDSAVSSPPSPKDGNTASPTRERSSSLSPAPSPQPPQNAPTAASTPLSELSPPPDDDEDDATKQEDASDSSSKDAPAPASAPDSPPSKPDDHDSKQSSSNPMPAASPSSPKVESIATPSAAGTQPTSPTPGDPKVVIMLELNEELLKVCMEFQKRRMALAEPQFQAYSARLQSNLQWSASVVDGRGNMVKELPMMDPPPPLDFYATDRIQELYAELPTIFAKDIARRSSISTPLKRERSDDGIPTDGMNKRRDTGEGKTMMPPPPIPSPTASNASAIAPMTNGTGPAGPLHGPESTPQNPGMLGDAAARERARQAQMRGPQTPQGNRQMSPPSGLPNNNSPGGMNTGPLTNAVAGPSGSGGFNPASLPPSVQQLYQLMQNPGHPLMQYVMRHVPGFQQMPVQMQLSKMMQVQAAMRERQMQQANNAGGGGGFPGQSSPVSPIAPGPSPQNSMFPMNAGMDLRSMTSTPLPGGGGGPMMNGGQQMTPQQRQLFLMQQQQRGGAGGGGGGMNPGMVGMNPQQMAAFQQQQAQQERMRMEAQQRMGSGGPGMPGGSPPHPGSPMMGNEFPALRSNAGIPGIARIARSPSDGGGGGGGGGGPGGMGTPRMGPARMPSNEDFQRMNLMQGQPQRGNNPGFGGGGMQGFPGPQPQQGWGPQNPMQQPGMGMGPGGGGGQYGMGGPGPGQRPGSAYGGAPSPPGSGGNQNWGGGGGGGQGGYPFGGPPGSDPLGMQRHMSGTPGPGGMGGQQNPNPMDEFDPFNWG</sequence>
<comment type="caution">
    <text evidence="2">The sequence shown here is derived from an EMBL/GenBank/DDBJ whole genome shotgun (WGS) entry which is preliminary data.</text>
</comment>
<keyword evidence="3" id="KW-1185">Reference proteome</keyword>
<feature type="compositionally biased region" description="Gly residues" evidence="1">
    <location>
        <begin position="655"/>
        <end position="670"/>
    </location>
</feature>
<feature type="compositionally biased region" description="Low complexity" evidence="1">
    <location>
        <begin position="164"/>
        <end position="178"/>
    </location>
</feature>
<name>A0AAW0ECQ6_9AGAR</name>
<protein>
    <submittedName>
        <fullName evidence="2">Uncharacterized protein</fullName>
    </submittedName>
</protein>
<evidence type="ECO:0000313" key="2">
    <source>
        <dbReference type="EMBL" id="KAK7061339.1"/>
    </source>
</evidence>
<feature type="compositionally biased region" description="Gly residues" evidence="1">
    <location>
        <begin position="765"/>
        <end position="785"/>
    </location>
</feature>
<evidence type="ECO:0000313" key="3">
    <source>
        <dbReference type="Proteomes" id="UP001362999"/>
    </source>
</evidence>
<feature type="compositionally biased region" description="Low complexity" evidence="1">
    <location>
        <begin position="137"/>
        <end position="150"/>
    </location>
</feature>
<dbReference type="Proteomes" id="UP001362999">
    <property type="component" value="Unassembled WGS sequence"/>
</dbReference>
<feature type="compositionally biased region" description="Gly residues" evidence="1">
    <location>
        <begin position="701"/>
        <end position="710"/>
    </location>
</feature>
<feature type="region of interest" description="Disordered" evidence="1">
    <location>
        <begin position="1"/>
        <end position="202"/>
    </location>
</feature>
<dbReference type="AlphaFoldDB" id="A0AAW0ECQ6"/>
<feature type="compositionally biased region" description="Gly residues" evidence="1">
    <location>
        <begin position="731"/>
        <end position="751"/>
    </location>
</feature>
<feature type="compositionally biased region" description="Low complexity" evidence="1">
    <location>
        <begin position="691"/>
        <end position="700"/>
    </location>
</feature>
<feature type="compositionally biased region" description="Polar residues" evidence="1">
    <location>
        <begin position="12"/>
        <end position="21"/>
    </location>
</feature>
<proteinExistence type="predicted"/>
<feature type="region of interest" description="Disordered" evidence="1">
    <location>
        <begin position="491"/>
        <end position="515"/>
    </location>
</feature>
<feature type="compositionally biased region" description="Polar residues" evidence="1">
    <location>
        <begin position="184"/>
        <end position="194"/>
    </location>
</feature>
<evidence type="ECO:0000256" key="1">
    <source>
        <dbReference type="SAM" id="MobiDB-lite"/>
    </source>
</evidence>
<gene>
    <name evidence="2" type="ORF">R3P38DRAFT_653552</name>
</gene>
<feature type="region of interest" description="Disordered" evidence="1">
    <location>
        <begin position="299"/>
        <end position="431"/>
    </location>
</feature>
<feature type="compositionally biased region" description="Low complexity" evidence="1">
    <location>
        <begin position="337"/>
        <end position="347"/>
    </location>
</feature>
<accession>A0AAW0ECQ6</accession>
<feature type="compositionally biased region" description="Low complexity" evidence="1">
    <location>
        <begin position="398"/>
        <end position="411"/>
    </location>
</feature>
<organism evidence="2 3">
    <name type="scientific">Favolaschia claudopus</name>
    <dbReference type="NCBI Taxonomy" id="2862362"/>
    <lineage>
        <taxon>Eukaryota</taxon>
        <taxon>Fungi</taxon>
        <taxon>Dikarya</taxon>
        <taxon>Basidiomycota</taxon>
        <taxon>Agaricomycotina</taxon>
        <taxon>Agaricomycetes</taxon>
        <taxon>Agaricomycetidae</taxon>
        <taxon>Agaricales</taxon>
        <taxon>Marasmiineae</taxon>
        <taxon>Mycenaceae</taxon>
        <taxon>Favolaschia</taxon>
    </lineage>
</organism>
<feature type="compositionally biased region" description="Polar residues" evidence="1">
    <location>
        <begin position="387"/>
        <end position="397"/>
    </location>
</feature>
<feature type="region of interest" description="Disordered" evidence="1">
    <location>
        <begin position="609"/>
        <end position="827"/>
    </location>
</feature>
<feature type="compositionally biased region" description="Low complexity" evidence="1">
    <location>
        <begin position="107"/>
        <end position="118"/>
    </location>
</feature>
<dbReference type="EMBL" id="JAWWNJ010000002">
    <property type="protein sequence ID" value="KAK7061339.1"/>
    <property type="molecule type" value="Genomic_DNA"/>
</dbReference>
<reference evidence="2 3" key="1">
    <citation type="journal article" date="2024" name="J Genomics">
        <title>Draft genome sequencing and assembly of Favolaschia claudopus CIRM-BRFM 2984 isolated from oak limbs.</title>
        <authorList>
            <person name="Navarro D."/>
            <person name="Drula E."/>
            <person name="Chaduli D."/>
            <person name="Cazenave R."/>
            <person name="Ahrendt S."/>
            <person name="Wang J."/>
            <person name="Lipzen A."/>
            <person name="Daum C."/>
            <person name="Barry K."/>
            <person name="Grigoriev I.V."/>
            <person name="Favel A."/>
            <person name="Rosso M.N."/>
            <person name="Martin F."/>
        </authorList>
    </citation>
    <scope>NUCLEOTIDE SEQUENCE [LARGE SCALE GENOMIC DNA]</scope>
    <source>
        <strain evidence="2 3">CIRM-BRFM 2984</strain>
    </source>
</reference>